<evidence type="ECO:0000256" key="1">
    <source>
        <dbReference type="SAM" id="MobiDB-lite"/>
    </source>
</evidence>
<reference evidence="2 3" key="1">
    <citation type="journal article" date="2017" name="Nat. Microbiol.">
        <title>Natural product diversity associated with the nematode symbionts Photorhabdus and Xenorhabdus.</title>
        <authorList>
            <person name="Tobias N.J."/>
            <person name="Wolff H."/>
            <person name="Djahanschiri B."/>
            <person name="Grundmann F."/>
            <person name="Kronenwerth M."/>
            <person name="Shi Y.M."/>
            <person name="Simonyi S."/>
            <person name="Grun P."/>
            <person name="Shapiro-Ilan D."/>
            <person name="Pidot S.J."/>
            <person name="Stinear T.P."/>
            <person name="Ebersberger I."/>
            <person name="Bode H.B."/>
        </authorList>
    </citation>
    <scope>NUCLEOTIDE SEQUENCE [LARGE SCALE GENOMIC DNA]</scope>
    <source>
        <strain evidence="2 3">DSM 17907</strain>
    </source>
</reference>
<comment type="caution">
    <text evidence="2">The sequence shown here is derived from an EMBL/GenBank/DDBJ whole genome shotgun (WGS) entry which is preliminary data.</text>
</comment>
<dbReference type="InterPro" id="IPR057869">
    <property type="entry name" value="HP1_YO34"/>
</dbReference>
<keyword evidence="3" id="KW-1185">Reference proteome</keyword>
<dbReference type="RefSeq" id="WP_099143267.1">
    <property type="nucleotide sequence ID" value="NZ_CAWNOR010000070.1"/>
</dbReference>
<accession>A0A2D0L0R8</accession>
<gene>
    <name evidence="2" type="ORF">Xkoz_03510</name>
</gene>
<dbReference type="AlphaFoldDB" id="A0A2D0L0R8"/>
<name>A0A2D0L0R8_9GAMM</name>
<dbReference type="Proteomes" id="UP000221101">
    <property type="component" value="Unassembled WGS sequence"/>
</dbReference>
<protein>
    <submittedName>
        <fullName evidence="2">Major capsid protein</fullName>
    </submittedName>
</protein>
<proteinExistence type="predicted"/>
<sequence>MQLNNRARAFLQQYAAGLAEAYGVDDTLREHLSVAEKRDARASGNIQAKKQTAKPGGSSASDSDDKLTWFEREWLKPINDEIGPAK</sequence>
<organism evidence="2 3">
    <name type="scientific">Xenorhabdus kozodoii</name>
    <dbReference type="NCBI Taxonomy" id="351676"/>
    <lineage>
        <taxon>Bacteria</taxon>
        <taxon>Pseudomonadati</taxon>
        <taxon>Pseudomonadota</taxon>
        <taxon>Gammaproteobacteria</taxon>
        <taxon>Enterobacterales</taxon>
        <taxon>Morganellaceae</taxon>
        <taxon>Xenorhabdus</taxon>
    </lineage>
</organism>
<dbReference type="EMBL" id="NJCX01000035">
    <property type="protein sequence ID" value="PHM69274.1"/>
    <property type="molecule type" value="Genomic_DNA"/>
</dbReference>
<feature type="region of interest" description="Disordered" evidence="1">
    <location>
        <begin position="36"/>
        <end position="65"/>
    </location>
</feature>
<evidence type="ECO:0000313" key="2">
    <source>
        <dbReference type="EMBL" id="PHM69274.1"/>
    </source>
</evidence>
<dbReference type="OrthoDB" id="6314079at2"/>
<evidence type="ECO:0000313" key="3">
    <source>
        <dbReference type="Proteomes" id="UP000221101"/>
    </source>
</evidence>
<dbReference type="Pfam" id="PF25759">
    <property type="entry name" value="HP1_ORF34"/>
    <property type="match status" value="1"/>
</dbReference>